<comment type="caution">
    <text evidence="1">The sequence shown here is derived from an EMBL/GenBank/DDBJ whole genome shotgun (WGS) entry which is preliminary data.</text>
</comment>
<reference evidence="1" key="1">
    <citation type="submission" date="2021-06" db="EMBL/GenBank/DDBJ databases">
        <authorList>
            <person name="Kallberg Y."/>
            <person name="Tangrot J."/>
            <person name="Rosling A."/>
        </authorList>
    </citation>
    <scope>NUCLEOTIDE SEQUENCE</scope>
    <source>
        <strain evidence="1">87-6 pot B 2015</strain>
    </source>
</reference>
<proteinExistence type="predicted"/>
<evidence type="ECO:0000313" key="2">
    <source>
        <dbReference type="Proteomes" id="UP000789375"/>
    </source>
</evidence>
<keyword evidence="2" id="KW-1185">Reference proteome</keyword>
<organism evidence="1 2">
    <name type="scientific">Funneliformis mosseae</name>
    <name type="common">Endomycorrhizal fungus</name>
    <name type="synonym">Glomus mosseae</name>
    <dbReference type="NCBI Taxonomy" id="27381"/>
    <lineage>
        <taxon>Eukaryota</taxon>
        <taxon>Fungi</taxon>
        <taxon>Fungi incertae sedis</taxon>
        <taxon>Mucoromycota</taxon>
        <taxon>Glomeromycotina</taxon>
        <taxon>Glomeromycetes</taxon>
        <taxon>Glomerales</taxon>
        <taxon>Glomeraceae</taxon>
        <taxon>Funneliformis</taxon>
    </lineage>
</organism>
<sequence length="471" mass="54581">MASLFDSNLFEALHHPDYWNRNPNSWGSLSDWDIYYINHTPGSTKMKAHRSLGLELKVLLKRLSKTSYGYYKTIELQKLLKDCHNDPVNIELWQEHSTKLGRLAVENRMNKREILTVGIRAATIAVATEFPKEKTKEEKIQEKFWTVDDFDDNKENDYEPDDADEKIVTTSNTSLCNPTDDDEFTMQDMELFETMKNEKKWKLKTGKYVEDVLYDLGKKSKFHNLVHSFIVDPEDKFLQSGFTTDELTEICETMTVQEAPQIEGELLEYIDTFAKTSTKDIREALYASHPRLCRDYNPLVDFAYEHVRTTVTDWVRLLEMQPNPLTQQDLPESWFRINVWRTVDIAFSDTPFVFFVGGEKAGLASTERKNRGRTLNNIHQMQRKKIGKKGDGYVRTFGSRPIEWAASEAGSKWEGEQGTKLIKERGLSLPKTLKDIFISLARKVNFSEEKIRKINVPGFVHSGLHCINCTF</sequence>
<protein>
    <submittedName>
        <fullName evidence="1">14223_t:CDS:1</fullName>
    </submittedName>
</protein>
<evidence type="ECO:0000313" key="1">
    <source>
        <dbReference type="EMBL" id="CAG8624794.1"/>
    </source>
</evidence>
<dbReference type="EMBL" id="CAJVPP010003250">
    <property type="protein sequence ID" value="CAG8624794.1"/>
    <property type="molecule type" value="Genomic_DNA"/>
</dbReference>
<dbReference type="AlphaFoldDB" id="A0A9N9GPW8"/>
<gene>
    <name evidence="1" type="ORF">FMOSSE_LOCUS10177</name>
</gene>
<dbReference type="Proteomes" id="UP000789375">
    <property type="component" value="Unassembled WGS sequence"/>
</dbReference>
<name>A0A9N9GPW8_FUNMO</name>
<accession>A0A9N9GPW8</accession>